<evidence type="ECO:0000259" key="2">
    <source>
        <dbReference type="Pfam" id="PF00534"/>
    </source>
</evidence>
<protein>
    <recommendedName>
        <fullName evidence="6">Glycosyl transferase family 1 domain-containing protein</fullName>
    </recommendedName>
</protein>
<dbReference type="Gene3D" id="3.40.50.2000">
    <property type="entry name" value="Glycogen Phosphorylase B"/>
    <property type="match status" value="2"/>
</dbReference>
<dbReference type="PANTHER" id="PTHR46401:SF2">
    <property type="entry name" value="GLYCOSYLTRANSFERASE WBBK-RELATED"/>
    <property type="match status" value="1"/>
</dbReference>
<dbReference type="Pfam" id="PF00534">
    <property type="entry name" value="Glycos_transf_1"/>
    <property type="match status" value="1"/>
</dbReference>
<dbReference type="CDD" id="cd03809">
    <property type="entry name" value="GT4_MtfB-like"/>
    <property type="match status" value="1"/>
</dbReference>
<dbReference type="SUPFAM" id="SSF53756">
    <property type="entry name" value="UDP-Glycosyltransferase/glycogen phosphorylase"/>
    <property type="match status" value="1"/>
</dbReference>
<dbReference type="Pfam" id="PF13439">
    <property type="entry name" value="Glyco_transf_4"/>
    <property type="match status" value="1"/>
</dbReference>
<sequence>RSRVDEYVYQLIKHFAMLDEATRHRFLLYTPFYHDTLYLPPNFIVRRFYTPFFWTKLFFSLKVWFDAPNVLFMPVNFLPLFSFRRTIAVIHGLEFEVYPEMFEAAHLNYLRKGTKRVARYATKIIVPTNTVMENLMKFYHVDQSRIAVIPYGVNPQIAYHHRYAPIDEQYILFVGKLEKRKNIIRLLKAFEILKEKDKIPHKLVLVGAPGFGFGDIQKEIEASMYKNDIVMTGYISHEEKESFFKYAHVVVFPSFYEGFGMQILEAQLRQVPLVTSDVSNIREVAGDGALFADPQSSDELTEALRTAITDDEVRHDLVQKGLKNVQKYSWFRCAKMTLETLIS</sequence>
<dbReference type="PANTHER" id="PTHR46401">
    <property type="entry name" value="GLYCOSYLTRANSFERASE WBBK-RELATED"/>
    <property type="match status" value="1"/>
</dbReference>
<comment type="caution">
    <text evidence="4">The sequence shown here is derived from an EMBL/GenBank/DDBJ whole genome shotgun (WGS) entry which is preliminary data.</text>
</comment>
<dbReference type="EMBL" id="MEYI01000041">
    <property type="protein sequence ID" value="OGD23401.1"/>
    <property type="molecule type" value="Genomic_DNA"/>
</dbReference>
<accession>A0A1F5AYF1</accession>
<evidence type="ECO:0008006" key="6">
    <source>
        <dbReference type="Google" id="ProtNLM"/>
    </source>
</evidence>
<dbReference type="GO" id="GO:0016757">
    <property type="term" value="F:glycosyltransferase activity"/>
    <property type="evidence" value="ECO:0007669"/>
    <property type="project" value="InterPro"/>
</dbReference>
<dbReference type="AlphaFoldDB" id="A0A1F5AYF1"/>
<evidence type="ECO:0000259" key="3">
    <source>
        <dbReference type="Pfam" id="PF13439"/>
    </source>
</evidence>
<proteinExistence type="predicted"/>
<name>A0A1F5AYF1_9BACT</name>
<feature type="domain" description="Glycosyltransferase subfamily 4-like N-terminal" evidence="3">
    <location>
        <begin position="7"/>
        <end position="156"/>
    </location>
</feature>
<evidence type="ECO:0000313" key="5">
    <source>
        <dbReference type="Proteomes" id="UP000176639"/>
    </source>
</evidence>
<evidence type="ECO:0000313" key="4">
    <source>
        <dbReference type="EMBL" id="OGD23401.1"/>
    </source>
</evidence>
<keyword evidence="1" id="KW-0808">Transferase</keyword>
<feature type="domain" description="Glycosyl transferase family 1" evidence="2">
    <location>
        <begin position="167"/>
        <end position="321"/>
    </location>
</feature>
<reference evidence="4 5" key="1">
    <citation type="journal article" date="2016" name="Nat. Commun.">
        <title>Thousands of microbial genomes shed light on interconnected biogeochemical processes in an aquifer system.</title>
        <authorList>
            <person name="Anantharaman K."/>
            <person name="Brown C.T."/>
            <person name="Hug L.A."/>
            <person name="Sharon I."/>
            <person name="Castelle C.J."/>
            <person name="Probst A.J."/>
            <person name="Thomas B.C."/>
            <person name="Singh A."/>
            <person name="Wilkins M.J."/>
            <person name="Karaoz U."/>
            <person name="Brodie E.L."/>
            <person name="Williams K.H."/>
            <person name="Hubbard S.S."/>
            <person name="Banfield J.F."/>
        </authorList>
    </citation>
    <scope>NUCLEOTIDE SEQUENCE [LARGE SCALE GENOMIC DNA]</scope>
</reference>
<dbReference type="InterPro" id="IPR028098">
    <property type="entry name" value="Glyco_trans_4-like_N"/>
</dbReference>
<gene>
    <name evidence="4" type="ORF">A2Z10_01355</name>
</gene>
<organism evidence="4 5">
    <name type="scientific">Candidatus Azambacteria bacterium RBG_16_47_10</name>
    <dbReference type="NCBI Taxonomy" id="1797292"/>
    <lineage>
        <taxon>Bacteria</taxon>
        <taxon>Candidatus Azamiibacteriota</taxon>
    </lineage>
</organism>
<dbReference type="Proteomes" id="UP000176639">
    <property type="component" value="Unassembled WGS sequence"/>
</dbReference>
<dbReference type="InterPro" id="IPR001296">
    <property type="entry name" value="Glyco_trans_1"/>
</dbReference>
<feature type="non-terminal residue" evidence="4">
    <location>
        <position position="1"/>
    </location>
</feature>
<evidence type="ECO:0000256" key="1">
    <source>
        <dbReference type="ARBA" id="ARBA00022679"/>
    </source>
</evidence>